<evidence type="ECO:0000259" key="3">
    <source>
        <dbReference type="Pfam" id="PF12849"/>
    </source>
</evidence>
<dbReference type="RefSeq" id="WP_158537142.1">
    <property type="nucleotide sequence ID" value="NZ_QKYU01000007.1"/>
</dbReference>
<feature type="domain" description="PBP" evidence="3">
    <location>
        <begin position="77"/>
        <end position="329"/>
    </location>
</feature>
<dbReference type="PANTHER" id="PTHR30570">
    <property type="entry name" value="PERIPLASMIC PHOSPHATE BINDING COMPONENT OF PHOSPHATE ABC TRANSPORTER"/>
    <property type="match status" value="1"/>
</dbReference>
<evidence type="ECO:0000313" key="4">
    <source>
        <dbReference type="EMBL" id="PZW47023.1"/>
    </source>
</evidence>
<organism evidence="4 5">
    <name type="scientific">Humitalea rosea</name>
    <dbReference type="NCBI Taxonomy" id="990373"/>
    <lineage>
        <taxon>Bacteria</taxon>
        <taxon>Pseudomonadati</taxon>
        <taxon>Pseudomonadota</taxon>
        <taxon>Alphaproteobacteria</taxon>
        <taxon>Acetobacterales</taxon>
        <taxon>Roseomonadaceae</taxon>
        <taxon>Humitalea</taxon>
    </lineage>
</organism>
<sequence length="368" mass="39166">MNRVRAMLLATAAVLAGGGAQAQTQTLAQVFGDPVPSQISRPRPREAVFVVAPGTSRLLATTLSRSFTERYSDAVAPRVELLAAGMVAQAFCSGLGPTAPDVAVLTRQMPRAVIDACAANGVTEIVELHLGFSAVVLAVRRGDALAALTPHQVYEAMRAEKPEGEEFAVNRVATWSQIGQGLPDTPVRMIIPDGDASARPRFNSFIMEAGCRDVSALRLIFDASYRVGKCTTLRNDGRVVERRGGEVPGALLQAEPGTIGVITFGQLQDSGGNLVPLRLNGVIPTATSIANLDYEAVNRVYLYVKRQHARSQRGGGVVRGIREFAMEAVSEAVSGPGGQLVLGGLVPLPPVERTAQRRIADRLERMSH</sequence>
<dbReference type="InterPro" id="IPR050811">
    <property type="entry name" value="Phosphate_ABC_transporter"/>
</dbReference>
<dbReference type="AlphaFoldDB" id="A0A2W7KGS9"/>
<dbReference type="Pfam" id="PF12849">
    <property type="entry name" value="PBP_like_2"/>
    <property type="match status" value="1"/>
</dbReference>
<dbReference type="Gene3D" id="3.40.190.10">
    <property type="entry name" value="Periplasmic binding protein-like II"/>
    <property type="match status" value="2"/>
</dbReference>
<dbReference type="PANTHER" id="PTHR30570:SF1">
    <property type="entry name" value="PHOSPHATE-BINDING PROTEIN PSTS"/>
    <property type="match status" value="1"/>
</dbReference>
<keyword evidence="1 2" id="KW-0732">Signal</keyword>
<dbReference type="EMBL" id="QKYU01000007">
    <property type="protein sequence ID" value="PZW47023.1"/>
    <property type="molecule type" value="Genomic_DNA"/>
</dbReference>
<accession>A0A2W7KGS9</accession>
<dbReference type="OrthoDB" id="9790048at2"/>
<evidence type="ECO:0000256" key="1">
    <source>
        <dbReference type="ARBA" id="ARBA00022729"/>
    </source>
</evidence>
<gene>
    <name evidence="4" type="ORF">C8P66_10761</name>
</gene>
<comment type="caution">
    <text evidence="4">The sequence shown here is derived from an EMBL/GenBank/DDBJ whole genome shotgun (WGS) entry which is preliminary data.</text>
</comment>
<feature type="signal peptide" evidence="2">
    <location>
        <begin position="1"/>
        <end position="22"/>
    </location>
</feature>
<evidence type="ECO:0000313" key="5">
    <source>
        <dbReference type="Proteomes" id="UP000249688"/>
    </source>
</evidence>
<feature type="chain" id="PRO_5015889717" evidence="2">
    <location>
        <begin position="23"/>
        <end position="368"/>
    </location>
</feature>
<dbReference type="InterPro" id="IPR024370">
    <property type="entry name" value="PBP_domain"/>
</dbReference>
<reference evidence="4 5" key="1">
    <citation type="submission" date="2018-06" db="EMBL/GenBank/DDBJ databases">
        <title>Genomic Encyclopedia of Archaeal and Bacterial Type Strains, Phase II (KMG-II): from individual species to whole genera.</title>
        <authorList>
            <person name="Goeker M."/>
        </authorList>
    </citation>
    <scope>NUCLEOTIDE SEQUENCE [LARGE SCALE GENOMIC DNA]</scope>
    <source>
        <strain evidence="4 5">DSM 24525</strain>
    </source>
</reference>
<dbReference type="Proteomes" id="UP000249688">
    <property type="component" value="Unassembled WGS sequence"/>
</dbReference>
<evidence type="ECO:0000256" key="2">
    <source>
        <dbReference type="SAM" id="SignalP"/>
    </source>
</evidence>
<proteinExistence type="predicted"/>
<dbReference type="SUPFAM" id="SSF53850">
    <property type="entry name" value="Periplasmic binding protein-like II"/>
    <property type="match status" value="1"/>
</dbReference>
<name>A0A2W7KGS9_9PROT</name>
<keyword evidence="5" id="KW-1185">Reference proteome</keyword>
<protein>
    <submittedName>
        <fullName evidence="4">Phosphate transport system substrate-binding protein</fullName>
    </submittedName>
</protein>